<dbReference type="PANTHER" id="PTHR43157:SF31">
    <property type="entry name" value="PHOSPHATIDYLINOSITOL-GLYCAN BIOSYNTHESIS CLASS F PROTEIN"/>
    <property type="match status" value="1"/>
</dbReference>
<evidence type="ECO:0000313" key="3">
    <source>
        <dbReference type="Proteomes" id="UP001144673"/>
    </source>
</evidence>
<dbReference type="Pfam" id="PF00106">
    <property type="entry name" value="adh_short"/>
    <property type="match status" value="1"/>
</dbReference>
<dbReference type="KEGG" id="amus:LMH87_002016"/>
<name>A0A9W8UJ89_AKAMU</name>
<organism evidence="2 3">
    <name type="scientific">Akanthomyces muscarius</name>
    <name type="common">Entomopathogenic fungus</name>
    <name type="synonym">Lecanicillium muscarium</name>
    <dbReference type="NCBI Taxonomy" id="2231603"/>
    <lineage>
        <taxon>Eukaryota</taxon>
        <taxon>Fungi</taxon>
        <taxon>Dikarya</taxon>
        <taxon>Ascomycota</taxon>
        <taxon>Pezizomycotina</taxon>
        <taxon>Sordariomycetes</taxon>
        <taxon>Hypocreomycetidae</taxon>
        <taxon>Hypocreales</taxon>
        <taxon>Cordycipitaceae</taxon>
        <taxon>Akanthomyces</taxon>
    </lineage>
</organism>
<comment type="caution">
    <text evidence="2">The sequence shown here is derived from an EMBL/GenBank/DDBJ whole genome shotgun (WGS) entry which is preliminary data.</text>
</comment>
<dbReference type="EMBL" id="JAJHUN010000010">
    <property type="protein sequence ID" value="KAJ4147503.1"/>
    <property type="molecule type" value="Genomic_DNA"/>
</dbReference>
<dbReference type="AlphaFoldDB" id="A0A9W8UJ89"/>
<dbReference type="Proteomes" id="UP001144673">
    <property type="component" value="Chromosome 3"/>
</dbReference>
<dbReference type="SUPFAM" id="SSF51735">
    <property type="entry name" value="NAD(P)-binding Rossmann-fold domains"/>
    <property type="match status" value="1"/>
</dbReference>
<dbReference type="InterPro" id="IPR002347">
    <property type="entry name" value="SDR_fam"/>
</dbReference>
<dbReference type="PRINTS" id="PR00081">
    <property type="entry name" value="GDHRDH"/>
</dbReference>
<dbReference type="GeneID" id="80889175"/>
<keyword evidence="3" id="KW-1185">Reference proteome</keyword>
<evidence type="ECO:0000256" key="1">
    <source>
        <dbReference type="ARBA" id="ARBA00023002"/>
    </source>
</evidence>
<dbReference type="PANTHER" id="PTHR43157">
    <property type="entry name" value="PHOSPHATIDYLINOSITOL-GLYCAN BIOSYNTHESIS CLASS F PROTEIN-RELATED"/>
    <property type="match status" value="1"/>
</dbReference>
<evidence type="ECO:0008006" key="4">
    <source>
        <dbReference type="Google" id="ProtNLM"/>
    </source>
</evidence>
<reference evidence="2" key="1">
    <citation type="journal article" date="2023" name="Access Microbiol">
        <title>De-novo genome assembly for Akanthomyces muscarius, a biocontrol agent of insect agricultural pests.</title>
        <authorList>
            <person name="Erdos Z."/>
            <person name="Studholme D.J."/>
            <person name="Raymond B."/>
            <person name="Sharma M."/>
        </authorList>
    </citation>
    <scope>NUCLEOTIDE SEQUENCE</scope>
    <source>
        <strain evidence="2">Ve6</strain>
    </source>
</reference>
<proteinExistence type="predicted"/>
<protein>
    <recommendedName>
        <fullName evidence="4">NAD(P)-binding protein</fullName>
    </recommendedName>
</protein>
<evidence type="ECO:0000313" key="2">
    <source>
        <dbReference type="EMBL" id="KAJ4147503.1"/>
    </source>
</evidence>
<accession>A0A9W8UJ89</accession>
<dbReference type="GO" id="GO:0016491">
    <property type="term" value="F:oxidoreductase activity"/>
    <property type="evidence" value="ECO:0007669"/>
    <property type="project" value="UniProtKB-KW"/>
</dbReference>
<dbReference type="RefSeq" id="XP_056050444.1">
    <property type="nucleotide sequence ID" value="XM_056193402.1"/>
</dbReference>
<gene>
    <name evidence="2" type="ORF">LMH87_002016</name>
</gene>
<sequence length="311" mass="34053">MFFSSKSFDPEKDIPSLKGKVILITGGTAGIGKQAVLEFARHSPKQIWLAARNVEKTQATIDEIRSKIAEAPIIPLHLDLASFESIENAAKKFIAESDRLDILMLNGGVAGLVPGLTEDGYEIQFGTNHMGHALLTKLLVPKLEQTQRSNAKSDVRVVVVASAGHRRAPRGGILFDRLKKADDENIIGAYGRYCQSKLANILFTRHFATLYPQYTIAAIHPGTIKTDIFSNATAANLAQRALIYVAGFFLSSVEYGVKNQLWASVSPDVQSGEYYEPIGYGGTASQLGKDDALAEKLWNWTEKELSCRAKI</sequence>
<dbReference type="Gene3D" id="3.40.50.720">
    <property type="entry name" value="NAD(P)-binding Rossmann-like Domain"/>
    <property type="match status" value="1"/>
</dbReference>
<keyword evidence="1" id="KW-0560">Oxidoreductase</keyword>
<dbReference type="InterPro" id="IPR036291">
    <property type="entry name" value="NAD(P)-bd_dom_sf"/>
</dbReference>